<dbReference type="AlphaFoldDB" id="A0A7C4S4K6"/>
<sequence length="382" mass="44442">MRIEKEDGFARICEFDGIETPYIIDLRGDFKFLDKIERKPPEILKKIKPELFEEFHKENEIKKIVPISLYSSDFFKAIYDLRSSTEAPLYISSCATPQNLSLLVYLGGDFFDNALALRKAFEGLYLTEVGEFELRALKTLPCNCEACLSRDRYKSDFEFLADHNTNALLRELNIVKEAIRNESLRELVESRVRTKPETTAVLRLFDANADIQKFPRFRRSNLYPTTEDSFNRPEIRYYFKRLEEIYDPVSPTALILPCSAVKPYLLSKTHRRIRSALGDLIRGINEIIVSSPFVAPRELELIYPIAFYNTPTTGIWSEWEIDFVAKKLAGLLEKFENVIAFVHNGYKRVVERSARLMGIDVTFADDFNELRSYLNRAEREDF</sequence>
<protein>
    <recommendedName>
        <fullName evidence="5">DUF5591 domain-containing protein</fullName>
    </recommendedName>
</protein>
<dbReference type="InterPro" id="IPR040777">
    <property type="entry name" value="DUF5591"/>
</dbReference>
<evidence type="ECO:0000256" key="1">
    <source>
        <dbReference type="ARBA" id="ARBA00022694"/>
    </source>
</evidence>
<dbReference type="GO" id="GO:0002099">
    <property type="term" value="P:tRNA wobble guanine modification"/>
    <property type="evidence" value="ECO:0007669"/>
    <property type="project" value="TreeGrafter"/>
</dbReference>
<gene>
    <name evidence="4" type="ORF">ENT89_00195</name>
</gene>
<dbReference type="InterPro" id="IPR036511">
    <property type="entry name" value="TGT-like_sf"/>
</dbReference>
<reference evidence="4" key="1">
    <citation type="journal article" date="2020" name="mSystems">
        <title>Genome- and Community-Level Interaction Insights into Carbon Utilization and Element Cycling Functions of Hydrothermarchaeota in Hydrothermal Sediment.</title>
        <authorList>
            <person name="Zhou Z."/>
            <person name="Liu Y."/>
            <person name="Xu W."/>
            <person name="Pan J."/>
            <person name="Luo Z.H."/>
            <person name="Li M."/>
        </authorList>
    </citation>
    <scope>NUCLEOTIDE SEQUENCE [LARGE SCALE GENOMIC DNA]</scope>
    <source>
        <strain evidence="4">SpSt-62</strain>
    </source>
</reference>
<feature type="domain" description="tRNA-guanine(15) transglycosylase-like" evidence="2">
    <location>
        <begin position="85"/>
        <end position="196"/>
    </location>
</feature>
<dbReference type="InterPro" id="IPR036895">
    <property type="entry name" value="Uracil-DNA_glycosylase-like_sf"/>
</dbReference>
<dbReference type="Pfam" id="PF17884">
    <property type="entry name" value="DUF5591"/>
    <property type="match status" value="1"/>
</dbReference>
<dbReference type="Gene3D" id="3.20.20.105">
    <property type="entry name" value="Queuine tRNA-ribosyltransferase-like"/>
    <property type="match status" value="1"/>
</dbReference>
<name>A0A7C4S4K6_9EURY</name>
<evidence type="ECO:0008006" key="5">
    <source>
        <dbReference type="Google" id="ProtNLM"/>
    </source>
</evidence>
<dbReference type="SUPFAM" id="SSF52141">
    <property type="entry name" value="Uracil-DNA glycosylase-like"/>
    <property type="match status" value="1"/>
</dbReference>
<comment type="caution">
    <text evidence="4">The sequence shown here is derived from an EMBL/GenBank/DDBJ whole genome shotgun (WGS) entry which is preliminary data.</text>
</comment>
<dbReference type="PANTHER" id="PTHR46499">
    <property type="entry name" value="QUEUINE TRNA-RIBOSYLTRANSFERASE"/>
    <property type="match status" value="1"/>
</dbReference>
<evidence type="ECO:0000313" key="4">
    <source>
        <dbReference type="EMBL" id="HGU58653.1"/>
    </source>
</evidence>
<proteinExistence type="predicted"/>
<evidence type="ECO:0000259" key="3">
    <source>
        <dbReference type="Pfam" id="PF17884"/>
    </source>
</evidence>
<evidence type="ECO:0000259" key="2">
    <source>
        <dbReference type="Pfam" id="PF01702"/>
    </source>
</evidence>
<dbReference type="Gene3D" id="3.40.50.10630">
    <property type="entry name" value="Uracil-DNA glycosylase-like"/>
    <property type="match status" value="1"/>
</dbReference>
<dbReference type="GO" id="GO:0005737">
    <property type="term" value="C:cytoplasm"/>
    <property type="evidence" value="ECO:0007669"/>
    <property type="project" value="TreeGrafter"/>
</dbReference>
<feature type="domain" description="DUF5591" evidence="3">
    <location>
        <begin position="235"/>
        <end position="365"/>
    </location>
</feature>
<keyword evidence="1" id="KW-0819">tRNA processing</keyword>
<accession>A0A7C4S4K6</accession>
<organism evidence="4">
    <name type="scientific">Geoglobus ahangari</name>
    <dbReference type="NCBI Taxonomy" id="113653"/>
    <lineage>
        <taxon>Archaea</taxon>
        <taxon>Methanobacteriati</taxon>
        <taxon>Methanobacteriota</taxon>
        <taxon>Archaeoglobi</taxon>
        <taxon>Archaeoglobales</taxon>
        <taxon>Archaeoglobaceae</taxon>
        <taxon>Geoglobus</taxon>
    </lineage>
</organism>
<dbReference type="InterPro" id="IPR002616">
    <property type="entry name" value="tRNA_ribo_trans-like"/>
</dbReference>
<dbReference type="SUPFAM" id="SSF51713">
    <property type="entry name" value="tRNA-guanine transglycosylase"/>
    <property type="match status" value="1"/>
</dbReference>
<dbReference type="PANTHER" id="PTHR46499:SF2">
    <property type="entry name" value="ARCHAEOSINE SYNTHASE"/>
    <property type="match status" value="1"/>
</dbReference>
<dbReference type="Pfam" id="PF01702">
    <property type="entry name" value="TGT"/>
    <property type="match status" value="1"/>
</dbReference>
<dbReference type="EMBL" id="DTAK01000001">
    <property type="protein sequence ID" value="HGU58653.1"/>
    <property type="molecule type" value="Genomic_DNA"/>
</dbReference>
<dbReference type="InterPro" id="IPR050076">
    <property type="entry name" value="ArchSynthase1/Queuine_TRR"/>
</dbReference>